<feature type="compositionally biased region" description="Basic residues" evidence="1">
    <location>
        <begin position="238"/>
        <end position="251"/>
    </location>
</feature>
<reference evidence="2" key="1">
    <citation type="submission" date="2023-10" db="EMBL/GenBank/DDBJ databases">
        <title>Genome assemblies of two species of porcelain crab, Petrolisthes cinctipes and Petrolisthes manimaculis (Anomura: Porcellanidae).</title>
        <authorList>
            <person name="Angst P."/>
        </authorList>
    </citation>
    <scope>NUCLEOTIDE SEQUENCE</scope>
    <source>
        <strain evidence="2">PB745_01</strain>
        <tissue evidence="2">Gill</tissue>
    </source>
</reference>
<protein>
    <submittedName>
        <fullName evidence="2">Uncharacterized protein</fullName>
    </submittedName>
</protein>
<comment type="caution">
    <text evidence="2">The sequence shown here is derived from an EMBL/GenBank/DDBJ whole genome shotgun (WGS) entry which is preliminary data.</text>
</comment>
<evidence type="ECO:0000313" key="3">
    <source>
        <dbReference type="Proteomes" id="UP001286313"/>
    </source>
</evidence>
<organism evidence="2 3">
    <name type="scientific">Petrolisthes cinctipes</name>
    <name type="common">Flat porcelain crab</name>
    <dbReference type="NCBI Taxonomy" id="88211"/>
    <lineage>
        <taxon>Eukaryota</taxon>
        <taxon>Metazoa</taxon>
        <taxon>Ecdysozoa</taxon>
        <taxon>Arthropoda</taxon>
        <taxon>Crustacea</taxon>
        <taxon>Multicrustacea</taxon>
        <taxon>Malacostraca</taxon>
        <taxon>Eumalacostraca</taxon>
        <taxon>Eucarida</taxon>
        <taxon>Decapoda</taxon>
        <taxon>Pleocyemata</taxon>
        <taxon>Anomura</taxon>
        <taxon>Galatheoidea</taxon>
        <taxon>Porcellanidae</taxon>
        <taxon>Petrolisthes</taxon>
    </lineage>
</organism>
<evidence type="ECO:0000256" key="1">
    <source>
        <dbReference type="SAM" id="MobiDB-lite"/>
    </source>
</evidence>
<proteinExistence type="predicted"/>
<name>A0AAE1GCV4_PETCI</name>
<dbReference type="Proteomes" id="UP001286313">
    <property type="component" value="Unassembled WGS sequence"/>
</dbReference>
<evidence type="ECO:0000313" key="2">
    <source>
        <dbReference type="EMBL" id="KAK3890292.1"/>
    </source>
</evidence>
<sequence>MCGLKKESISNLVSPRSKRTGKPTVSPHLLHKCATPGHPEEKCTSVELSCFHCKGAHSTSSRDCPKWKLEKEVCSVKAVRGISYYDARKVVMGSQATPSPNVSYASAVISRPVTCTISTQTEQEQSEQAEQSISTPTIITPSKTITPSTNSYSRAAASLQSKKQKKKSDKSDKVNYTTLKPNKSLPCTHPTPTSSGERRDSSSSVESGRLTIDEEAMDVSGRKNRERSPGSHSPGGGRYKKTKRSGRPRNS</sequence>
<keyword evidence="3" id="KW-1185">Reference proteome</keyword>
<feature type="region of interest" description="Disordered" evidence="1">
    <location>
        <begin position="118"/>
        <end position="251"/>
    </location>
</feature>
<feature type="compositionally biased region" description="Low complexity" evidence="1">
    <location>
        <begin position="118"/>
        <end position="149"/>
    </location>
</feature>
<gene>
    <name evidence="2" type="ORF">Pcinc_005821</name>
</gene>
<dbReference type="AlphaFoldDB" id="A0AAE1GCV4"/>
<dbReference type="EMBL" id="JAWQEG010000432">
    <property type="protein sequence ID" value="KAK3890292.1"/>
    <property type="molecule type" value="Genomic_DNA"/>
</dbReference>
<feature type="region of interest" description="Disordered" evidence="1">
    <location>
        <begin position="1"/>
        <end position="27"/>
    </location>
</feature>
<feature type="compositionally biased region" description="Basic and acidic residues" evidence="1">
    <location>
        <begin position="220"/>
        <end position="229"/>
    </location>
</feature>
<accession>A0AAE1GCV4</accession>